<name>A0A1Y3DUK4_PLAKN</name>
<dbReference type="EMBL" id="NETL01000021">
    <property type="protein sequence ID" value="OTN66956.1"/>
    <property type="molecule type" value="Genomic_DNA"/>
</dbReference>
<feature type="compositionally biased region" description="Basic and acidic residues" evidence="13">
    <location>
        <begin position="57"/>
        <end position="95"/>
    </location>
</feature>
<dbReference type="InterPro" id="IPR000504">
    <property type="entry name" value="RRM_dom"/>
</dbReference>
<keyword evidence="8 11" id="KW-0694">RNA-binding</keyword>
<keyword evidence="4 12" id="KW-0479">Metal-binding</keyword>
<dbReference type="Gene3D" id="3.30.70.330">
    <property type="match status" value="1"/>
</dbReference>
<feature type="domain" description="RRM" evidence="14">
    <location>
        <begin position="564"/>
        <end position="644"/>
    </location>
</feature>
<evidence type="ECO:0000256" key="13">
    <source>
        <dbReference type="SAM" id="MobiDB-lite"/>
    </source>
</evidence>
<dbReference type="GO" id="GO:0006397">
    <property type="term" value="P:mRNA processing"/>
    <property type="evidence" value="ECO:0007669"/>
    <property type="project" value="UniProtKB-KW"/>
</dbReference>
<feature type="compositionally biased region" description="Polar residues" evidence="13">
    <location>
        <begin position="176"/>
        <end position="196"/>
    </location>
</feature>
<keyword evidence="10" id="KW-0539">Nucleus</keyword>
<dbReference type="InterPro" id="IPR034181">
    <property type="entry name" value="Cwc2_RRM"/>
</dbReference>
<dbReference type="GO" id="GO:0000974">
    <property type="term" value="C:Prp19 complex"/>
    <property type="evidence" value="ECO:0007669"/>
    <property type="project" value="TreeGrafter"/>
</dbReference>
<reference evidence="16 17" key="1">
    <citation type="submission" date="2017-05" db="EMBL/GenBank/DDBJ databases">
        <title>PacBio assembly of a Plasmodium knowlesi genome sequence with Hi-C correction and manual annotation of the SICAvar gene family.</title>
        <authorList>
            <person name="Lapp S.A."/>
            <person name="Geraldo J.A."/>
            <person name="Chien J.-T."/>
            <person name="Ay F."/>
            <person name="Pakala S.B."/>
            <person name="Batugedara G."/>
            <person name="Humphrey J.C."/>
            <person name="Debarry J.D."/>
            <person name="Le Roch K.G."/>
            <person name="Galinski M.R."/>
            <person name="Kissinger J.C."/>
        </authorList>
    </citation>
    <scope>NUCLEOTIDE SEQUENCE [LARGE SCALE GENOMIC DNA]</scope>
    <source>
        <strain evidence="17">Malayan Strain Pk1 (A+)</strain>
    </source>
</reference>
<keyword evidence="6 12" id="KW-0863">Zinc-finger</keyword>
<feature type="zinc finger region" description="C3H1-type" evidence="12">
    <location>
        <begin position="499"/>
        <end position="526"/>
    </location>
</feature>
<dbReference type="GO" id="GO:0071007">
    <property type="term" value="C:U2-type catalytic step 2 spliceosome"/>
    <property type="evidence" value="ECO:0007669"/>
    <property type="project" value="TreeGrafter"/>
</dbReference>
<dbReference type="Pfam" id="PF00076">
    <property type="entry name" value="RRM_1"/>
    <property type="match status" value="1"/>
</dbReference>
<keyword evidence="7 12" id="KW-0862">Zinc</keyword>
<dbReference type="InterPro" id="IPR039171">
    <property type="entry name" value="Cwc2/Slt11"/>
</dbReference>
<dbReference type="InterPro" id="IPR012677">
    <property type="entry name" value="Nucleotide-bd_a/b_plait_sf"/>
</dbReference>
<feature type="compositionally biased region" description="Basic and acidic residues" evidence="13">
    <location>
        <begin position="27"/>
        <end position="48"/>
    </location>
</feature>
<dbReference type="VEuPathDB" id="PlasmoDB:PKA1H_100023200"/>
<evidence type="ECO:0000313" key="17">
    <source>
        <dbReference type="Proteomes" id="UP000195012"/>
    </source>
</evidence>
<accession>A0A1Y3DUK4</accession>
<protein>
    <submittedName>
        <fullName evidence="16">Putative RNA-binding protein</fullName>
    </submittedName>
</protein>
<dbReference type="InterPro" id="IPR035979">
    <property type="entry name" value="RBD_domain_sf"/>
</dbReference>
<feature type="compositionally biased region" description="Polar residues" evidence="13">
    <location>
        <begin position="222"/>
        <end position="232"/>
    </location>
</feature>
<dbReference type="CDD" id="cd12360">
    <property type="entry name" value="RRM_cwf2"/>
    <property type="match status" value="1"/>
</dbReference>
<evidence type="ECO:0000256" key="10">
    <source>
        <dbReference type="ARBA" id="ARBA00023242"/>
    </source>
</evidence>
<dbReference type="SMART" id="SM00360">
    <property type="entry name" value="RRM"/>
    <property type="match status" value="1"/>
</dbReference>
<dbReference type="Pfam" id="PF16131">
    <property type="entry name" value="Torus"/>
    <property type="match status" value="1"/>
</dbReference>
<evidence type="ECO:0000256" key="2">
    <source>
        <dbReference type="ARBA" id="ARBA00008024"/>
    </source>
</evidence>
<feature type="region of interest" description="Disordered" evidence="13">
    <location>
        <begin position="143"/>
        <end position="267"/>
    </location>
</feature>
<dbReference type="PANTHER" id="PTHR14089">
    <property type="entry name" value="PRE-MRNA-SPLICING FACTOR RBM22"/>
    <property type="match status" value="1"/>
</dbReference>
<evidence type="ECO:0000256" key="6">
    <source>
        <dbReference type="ARBA" id="ARBA00022771"/>
    </source>
</evidence>
<dbReference type="VEuPathDB" id="PlasmoDB:PKNOH_S07456100"/>
<evidence type="ECO:0000313" key="16">
    <source>
        <dbReference type="EMBL" id="OTN66956.1"/>
    </source>
</evidence>
<dbReference type="OrthoDB" id="10251848at2759"/>
<dbReference type="AlphaFoldDB" id="A0A1Y3DUK4"/>
<dbReference type="GO" id="GO:0008380">
    <property type="term" value="P:RNA splicing"/>
    <property type="evidence" value="ECO:0007669"/>
    <property type="project" value="UniProtKB-KW"/>
</dbReference>
<evidence type="ECO:0000256" key="4">
    <source>
        <dbReference type="ARBA" id="ARBA00022723"/>
    </source>
</evidence>
<dbReference type="PROSITE" id="PS50102">
    <property type="entry name" value="RRM"/>
    <property type="match status" value="1"/>
</dbReference>
<comment type="caution">
    <text evidence="16">The sequence shown here is derived from an EMBL/GenBank/DDBJ whole genome shotgun (WGS) entry which is preliminary data.</text>
</comment>
<evidence type="ECO:0000256" key="9">
    <source>
        <dbReference type="ARBA" id="ARBA00023187"/>
    </source>
</evidence>
<feature type="region of interest" description="Disordered" evidence="13">
    <location>
        <begin position="1"/>
        <end position="116"/>
    </location>
</feature>
<comment type="subcellular location">
    <subcellularLocation>
        <location evidence="1">Nucleus</location>
    </subcellularLocation>
</comment>
<dbReference type="FunFam" id="3.30.70.330:FF:000718">
    <property type="entry name" value="Pre-mRNA-splicing factor CWC2"/>
    <property type="match status" value="1"/>
</dbReference>
<feature type="compositionally biased region" description="Basic and acidic residues" evidence="13">
    <location>
        <begin position="233"/>
        <end position="254"/>
    </location>
</feature>
<evidence type="ECO:0000256" key="8">
    <source>
        <dbReference type="ARBA" id="ARBA00022884"/>
    </source>
</evidence>
<dbReference type="PROSITE" id="PS50103">
    <property type="entry name" value="ZF_C3H1"/>
    <property type="match status" value="1"/>
</dbReference>
<comment type="similarity">
    <text evidence="2">Belongs to the RRM CWC2 family.</text>
</comment>
<gene>
    <name evidence="16" type="primary">CWC2</name>
    <name evidence="16" type="ORF">PKNOH_S07456100</name>
</gene>
<evidence type="ECO:0000256" key="11">
    <source>
        <dbReference type="PROSITE-ProRule" id="PRU00176"/>
    </source>
</evidence>
<evidence type="ECO:0000259" key="15">
    <source>
        <dbReference type="PROSITE" id="PS50103"/>
    </source>
</evidence>
<proteinExistence type="inferred from homology"/>
<keyword evidence="5" id="KW-0747">Spliceosome</keyword>
<dbReference type="eggNOG" id="KOG0118">
    <property type="taxonomic scope" value="Eukaryota"/>
</dbReference>
<keyword evidence="3" id="KW-0507">mRNA processing</keyword>
<dbReference type="VEuPathDB" id="PlasmoDB:PKNH_1018100"/>
<dbReference type="PANTHER" id="PTHR14089:SF2">
    <property type="entry name" value="PRE-MRNA-SPLICING FACTOR CWC2"/>
    <property type="match status" value="1"/>
</dbReference>
<evidence type="ECO:0000256" key="7">
    <source>
        <dbReference type="ARBA" id="ARBA00022833"/>
    </source>
</evidence>
<dbReference type="GO" id="GO:0036002">
    <property type="term" value="F:pre-mRNA binding"/>
    <property type="evidence" value="ECO:0007669"/>
    <property type="project" value="TreeGrafter"/>
</dbReference>
<sequence>MSVKRFLHIVQAEDGDEGKKKKRKNECRKGEVPRLEKNEQATEMDSQRGEPQGDSVKTMEEGREEHSAQTNREDIREKYTGGLEAKGERIPDRGTRNKSTSKGKEKDTTETSPDQLSDALNAYIGFGQKANGDRNTIGLAEKASNVSGASFETLQSQKRDSVGISEVEGGNHCSGEDNSGSTPRDALQNESTNSNSNRDRQIVQRDIMNEGLQVGETKKGSEQQMRSNSGENTNKEVNKKAVKGKVEEKSEPKMDTGLSAGDDHNQYNKESHDCVNAMQKGKSEDLGNKCNPQGAYKSVSNGGGLPQSWINFNGYYDMYGCGYGGGVGMAPVGSVPPATTIPPMAPPGMMNMLNVANATYTMYATYMNHVNYNHLNHQNYNYYGMCEDYGRRMEKDMGVKPYEFSSLLEKSIELMKKNDKVKEILKRPAKLQVTQEELNKVEYSEGNDQYNMWFGKYVPDKFDKGRSASSVGGVQRLVARFKCNPSTDSGYTKADKNLTSKQFFCIYFARGCCAYGHNCLYRHRIPNENDELQFEQTIDIFGREKFSTFKEDMGGVGNFNSECRTLFIGSIHIDNYEQVHIIEKILYDEFSNFGNIEYVRYVPFKNIAFVQYSYRVNAEFAKVAMSDQPIENHSTALTIKWAFELKNTPHHSSQHYANPYGYNHNPLVSSTWEQYVSHQRERDRQQFSLPPEFGFHPQFGVIPQFGVPHQFGSPP</sequence>
<evidence type="ECO:0000256" key="3">
    <source>
        <dbReference type="ARBA" id="ARBA00022664"/>
    </source>
</evidence>
<dbReference type="GO" id="GO:0017070">
    <property type="term" value="F:U6 snRNA binding"/>
    <property type="evidence" value="ECO:0007669"/>
    <property type="project" value="TreeGrafter"/>
</dbReference>
<evidence type="ECO:0000259" key="14">
    <source>
        <dbReference type="PROSITE" id="PS50102"/>
    </source>
</evidence>
<dbReference type="OMA" id="YNYDHCY"/>
<evidence type="ECO:0000256" key="5">
    <source>
        <dbReference type="ARBA" id="ARBA00022728"/>
    </source>
</evidence>
<dbReference type="GO" id="GO:0008270">
    <property type="term" value="F:zinc ion binding"/>
    <property type="evidence" value="ECO:0007669"/>
    <property type="project" value="UniProtKB-KW"/>
</dbReference>
<dbReference type="InterPro" id="IPR032297">
    <property type="entry name" value="Torus"/>
</dbReference>
<dbReference type="Proteomes" id="UP000195012">
    <property type="component" value="Unassembled WGS sequence"/>
</dbReference>
<evidence type="ECO:0000256" key="12">
    <source>
        <dbReference type="PROSITE-ProRule" id="PRU00723"/>
    </source>
</evidence>
<feature type="domain" description="C3H1-type" evidence="15">
    <location>
        <begin position="499"/>
        <end position="526"/>
    </location>
</feature>
<dbReference type="InterPro" id="IPR000571">
    <property type="entry name" value="Znf_CCCH"/>
</dbReference>
<evidence type="ECO:0000256" key="1">
    <source>
        <dbReference type="ARBA" id="ARBA00004123"/>
    </source>
</evidence>
<dbReference type="SUPFAM" id="SSF54928">
    <property type="entry name" value="RNA-binding domain, RBD"/>
    <property type="match status" value="1"/>
</dbReference>
<feature type="compositionally biased region" description="Polar residues" evidence="13">
    <location>
        <begin position="144"/>
        <end position="156"/>
    </location>
</feature>
<organism evidence="16 17">
    <name type="scientific">Plasmodium knowlesi</name>
    <dbReference type="NCBI Taxonomy" id="5850"/>
    <lineage>
        <taxon>Eukaryota</taxon>
        <taxon>Sar</taxon>
        <taxon>Alveolata</taxon>
        <taxon>Apicomplexa</taxon>
        <taxon>Aconoidasida</taxon>
        <taxon>Haemosporida</taxon>
        <taxon>Plasmodiidae</taxon>
        <taxon>Plasmodium</taxon>
        <taxon>Plasmodium (Plasmodium)</taxon>
    </lineage>
</organism>
<dbReference type="GO" id="GO:0071006">
    <property type="term" value="C:U2-type catalytic step 1 spliceosome"/>
    <property type="evidence" value="ECO:0007669"/>
    <property type="project" value="TreeGrafter"/>
</dbReference>
<keyword evidence="9" id="KW-0508">mRNA splicing</keyword>